<dbReference type="PROSITE" id="PS50815">
    <property type="entry name" value="HORMA"/>
    <property type="match status" value="1"/>
</dbReference>
<feature type="region of interest" description="Disordered" evidence="6">
    <location>
        <begin position="1"/>
        <end position="24"/>
    </location>
</feature>
<feature type="region of interest" description="Disordered" evidence="6">
    <location>
        <begin position="248"/>
        <end position="305"/>
    </location>
</feature>
<dbReference type="InterPro" id="IPR003511">
    <property type="entry name" value="HORMA_dom"/>
</dbReference>
<feature type="domain" description="HORMA" evidence="7">
    <location>
        <begin position="26"/>
        <end position="229"/>
    </location>
</feature>
<organism evidence="8 9">
    <name type="scientific">Tribonema minus</name>
    <dbReference type="NCBI Taxonomy" id="303371"/>
    <lineage>
        <taxon>Eukaryota</taxon>
        <taxon>Sar</taxon>
        <taxon>Stramenopiles</taxon>
        <taxon>Ochrophyta</taxon>
        <taxon>PX clade</taxon>
        <taxon>Xanthophyceae</taxon>
        <taxon>Tribonematales</taxon>
        <taxon>Tribonemataceae</taxon>
        <taxon>Tribonema</taxon>
    </lineage>
</organism>
<keyword evidence="5" id="KW-0469">Meiosis</keyword>
<dbReference type="PANTHER" id="PTHR48225:SF7">
    <property type="entry name" value="MEIOSIS-SPECIFIC PROTEIN HOP1"/>
    <property type="match status" value="1"/>
</dbReference>
<comment type="caution">
    <text evidence="8">The sequence shown here is derived from an EMBL/GenBank/DDBJ whole genome shotgun (WGS) entry which is preliminary data.</text>
</comment>
<reference evidence="8" key="1">
    <citation type="submission" date="2021-02" db="EMBL/GenBank/DDBJ databases">
        <title>First Annotated Genome of the Yellow-green Alga Tribonema minus.</title>
        <authorList>
            <person name="Mahan K.M."/>
        </authorList>
    </citation>
    <scope>NUCLEOTIDE SEQUENCE</scope>
    <source>
        <strain evidence="8">UTEX B ZZ1240</strain>
    </source>
</reference>
<dbReference type="EMBL" id="JAFCMP010000468">
    <property type="protein sequence ID" value="KAG5179414.1"/>
    <property type="molecule type" value="Genomic_DNA"/>
</dbReference>
<evidence type="ECO:0000256" key="3">
    <source>
        <dbReference type="ARBA" id="ARBA00022454"/>
    </source>
</evidence>
<keyword evidence="3" id="KW-0158">Chromosome</keyword>
<protein>
    <submittedName>
        <fullName evidence="8">HORMA domain-containing protein</fullName>
    </submittedName>
</protein>
<keyword evidence="4" id="KW-0539">Nucleus</keyword>
<dbReference type="GO" id="GO:0005694">
    <property type="term" value="C:chromosome"/>
    <property type="evidence" value="ECO:0007669"/>
    <property type="project" value="UniProtKB-SubCell"/>
</dbReference>
<evidence type="ECO:0000256" key="1">
    <source>
        <dbReference type="ARBA" id="ARBA00004123"/>
    </source>
</evidence>
<evidence type="ECO:0000256" key="4">
    <source>
        <dbReference type="ARBA" id="ARBA00023242"/>
    </source>
</evidence>
<comment type="subcellular location">
    <subcellularLocation>
        <location evidence="2">Chromosome</location>
    </subcellularLocation>
    <subcellularLocation>
        <location evidence="1">Nucleus</location>
    </subcellularLocation>
</comment>
<dbReference type="SUPFAM" id="SSF56019">
    <property type="entry name" value="The spindle assembly checkpoint protein mad2"/>
    <property type="match status" value="1"/>
</dbReference>
<evidence type="ECO:0000256" key="6">
    <source>
        <dbReference type="SAM" id="MobiDB-lite"/>
    </source>
</evidence>
<evidence type="ECO:0000259" key="7">
    <source>
        <dbReference type="PROSITE" id="PS50815"/>
    </source>
</evidence>
<dbReference type="InterPro" id="IPR036570">
    <property type="entry name" value="HORMA_dom_sf"/>
</dbReference>
<dbReference type="Pfam" id="PF02301">
    <property type="entry name" value="HORMA"/>
    <property type="match status" value="1"/>
</dbReference>
<dbReference type="Proteomes" id="UP000664859">
    <property type="component" value="Unassembled WGS sequence"/>
</dbReference>
<dbReference type="OrthoDB" id="1928087at2759"/>
<feature type="compositionally biased region" description="Polar residues" evidence="6">
    <location>
        <begin position="12"/>
        <end position="24"/>
    </location>
</feature>
<sequence>MAKNVGKAAGAKQQQKVRTDTSVNQSQSTMVVKNTLKATVSIICNARLLFPANCFIEKDYCGEKIIIEQVSTMQDWIERGVCQAMDLQYLRKLEFIIAKPGEEAADGTKISPDCVQERYSWGFSYSSGEVHLDGVGDYTRATMKQHIRQFIRLTIMFANTLEALPTERLITMKMFYYEDITPPGYQPDFFQDAPASMLSTFGDEVVATNVVTVRIAHVETPYHTLKLRFEGIDSSSKHDDPLEADVSSNMEALSMGGGRVTSRSKGGERHPRPPVGRPSSALRTSSSASRSSDAPPESPRTAKDREYYQVRNFVLSTGDAHVKSVCSEADIDADAAARHLAALCREGLLQKSGGRGGGLVLTSRGKKDSAKVQRANGVVMSRVDEGEQLNDRAELGAGGHFYTPPVPRRRNSTAQECPGAPQGRNAPLQAPPATLSSKRVVDETESNGGYEVSMSQGTVAAADAKCSVVTQPLRQGKRMRHC</sequence>
<name>A0A835YQL7_9STRA</name>
<dbReference type="GO" id="GO:0005634">
    <property type="term" value="C:nucleus"/>
    <property type="evidence" value="ECO:0007669"/>
    <property type="project" value="UniProtKB-SubCell"/>
</dbReference>
<feature type="compositionally biased region" description="Low complexity" evidence="6">
    <location>
        <begin position="277"/>
        <end position="295"/>
    </location>
</feature>
<evidence type="ECO:0000313" key="8">
    <source>
        <dbReference type="EMBL" id="KAG5179414.1"/>
    </source>
</evidence>
<accession>A0A835YQL7</accession>
<proteinExistence type="predicted"/>
<feature type="region of interest" description="Disordered" evidence="6">
    <location>
        <begin position="395"/>
        <end position="451"/>
    </location>
</feature>
<evidence type="ECO:0000256" key="2">
    <source>
        <dbReference type="ARBA" id="ARBA00004286"/>
    </source>
</evidence>
<dbReference type="InterPro" id="IPR051294">
    <property type="entry name" value="HORMA_MeioticProgression"/>
</dbReference>
<gene>
    <name evidence="8" type="ORF">JKP88DRAFT_264281</name>
</gene>
<dbReference type="PANTHER" id="PTHR48225">
    <property type="entry name" value="HORMA DOMAIN-CONTAINING PROTEIN 1"/>
    <property type="match status" value="1"/>
</dbReference>
<dbReference type="GO" id="GO:0051321">
    <property type="term" value="P:meiotic cell cycle"/>
    <property type="evidence" value="ECO:0007669"/>
    <property type="project" value="UniProtKB-KW"/>
</dbReference>
<dbReference type="AlphaFoldDB" id="A0A835YQL7"/>
<keyword evidence="9" id="KW-1185">Reference proteome</keyword>
<evidence type="ECO:0000256" key="5">
    <source>
        <dbReference type="ARBA" id="ARBA00023254"/>
    </source>
</evidence>
<evidence type="ECO:0000313" key="9">
    <source>
        <dbReference type="Proteomes" id="UP000664859"/>
    </source>
</evidence>
<dbReference type="Gene3D" id="3.30.900.10">
    <property type="entry name" value="HORMA domain"/>
    <property type="match status" value="1"/>
</dbReference>